<dbReference type="SMART" id="SM00028">
    <property type="entry name" value="TPR"/>
    <property type="match status" value="1"/>
</dbReference>
<name>A0ABW4ZCF0_9BACT</name>
<dbReference type="PROSITE" id="PS50293">
    <property type="entry name" value="TPR_REGION"/>
    <property type="match status" value="1"/>
</dbReference>
<dbReference type="SUPFAM" id="SSF48452">
    <property type="entry name" value="TPR-like"/>
    <property type="match status" value="1"/>
</dbReference>
<comment type="caution">
    <text evidence="2">The sequence shown here is derived from an EMBL/GenBank/DDBJ whole genome shotgun (WGS) entry which is preliminary data.</text>
</comment>
<protein>
    <recommendedName>
        <fullName evidence="4">Tetratricopeptide repeat protein</fullName>
    </recommendedName>
</protein>
<dbReference type="Proteomes" id="UP001597389">
    <property type="component" value="Unassembled WGS sequence"/>
</dbReference>
<dbReference type="InterPro" id="IPR011990">
    <property type="entry name" value="TPR-like_helical_dom_sf"/>
</dbReference>
<keyword evidence="3" id="KW-1185">Reference proteome</keyword>
<feature type="repeat" description="TPR" evidence="1">
    <location>
        <begin position="98"/>
        <end position="131"/>
    </location>
</feature>
<organism evidence="2 3">
    <name type="scientific">Rubritalea tangerina</name>
    <dbReference type="NCBI Taxonomy" id="430798"/>
    <lineage>
        <taxon>Bacteria</taxon>
        <taxon>Pseudomonadati</taxon>
        <taxon>Verrucomicrobiota</taxon>
        <taxon>Verrucomicrobiia</taxon>
        <taxon>Verrucomicrobiales</taxon>
        <taxon>Rubritaleaceae</taxon>
        <taxon>Rubritalea</taxon>
    </lineage>
</organism>
<keyword evidence="1" id="KW-0802">TPR repeat</keyword>
<gene>
    <name evidence="2" type="ORF">ACFSW8_10315</name>
</gene>
<dbReference type="InterPro" id="IPR019734">
    <property type="entry name" value="TPR_rpt"/>
</dbReference>
<accession>A0ABW4ZCF0</accession>
<sequence length="321" mass="37707">MSNNDTFDFFHSDPLIRAQDLLQESRPKDSHLKKRSLAKRSLEISSQCLDAWLLLLSTYSQFPQSRDACIEALTIAESLYPSPRPTTDTYSPNELAMLEIYKHLGTLYYNQEDYTEAIQWLKKGLDHDPADPRQLRSVLVLCYLYANKHDDAERLCHHEAFEKSLSSRVSQAYLHFLKELPDWTPDQMDEIPELLFGRSLWQWMHERSNSMKRHFRAINHANPFFAAFMLNPECHAIELPTDRPARHAAEALEVAQLHQALWSEEELPMKLLEEYPWENPIKKEIIAADKPLLKKTIKLLESHRDQRRSEAERAHLEDHFY</sequence>
<dbReference type="Gene3D" id="1.25.40.10">
    <property type="entry name" value="Tetratricopeptide repeat domain"/>
    <property type="match status" value="1"/>
</dbReference>
<evidence type="ECO:0000256" key="1">
    <source>
        <dbReference type="PROSITE-ProRule" id="PRU00339"/>
    </source>
</evidence>
<evidence type="ECO:0000313" key="2">
    <source>
        <dbReference type="EMBL" id="MFD2159292.1"/>
    </source>
</evidence>
<dbReference type="PROSITE" id="PS50005">
    <property type="entry name" value="TPR"/>
    <property type="match status" value="1"/>
</dbReference>
<dbReference type="EMBL" id="JBHUJB010000043">
    <property type="protein sequence ID" value="MFD2159292.1"/>
    <property type="molecule type" value="Genomic_DNA"/>
</dbReference>
<reference evidence="3" key="1">
    <citation type="journal article" date="2019" name="Int. J. Syst. Evol. Microbiol.">
        <title>The Global Catalogue of Microorganisms (GCM) 10K type strain sequencing project: providing services to taxonomists for standard genome sequencing and annotation.</title>
        <authorList>
            <consortium name="The Broad Institute Genomics Platform"/>
            <consortium name="The Broad Institute Genome Sequencing Center for Infectious Disease"/>
            <person name="Wu L."/>
            <person name="Ma J."/>
        </authorList>
    </citation>
    <scope>NUCLEOTIDE SEQUENCE [LARGE SCALE GENOMIC DNA]</scope>
    <source>
        <strain evidence="3">CCUG 57942</strain>
    </source>
</reference>
<evidence type="ECO:0008006" key="4">
    <source>
        <dbReference type="Google" id="ProtNLM"/>
    </source>
</evidence>
<evidence type="ECO:0000313" key="3">
    <source>
        <dbReference type="Proteomes" id="UP001597389"/>
    </source>
</evidence>
<proteinExistence type="predicted"/>